<dbReference type="Pfam" id="PF00211">
    <property type="entry name" value="Guanylate_cyc"/>
    <property type="match status" value="1"/>
</dbReference>
<dbReference type="InterPro" id="IPR000253">
    <property type="entry name" value="FHA_dom"/>
</dbReference>
<dbReference type="GO" id="GO:0004016">
    <property type="term" value="F:adenylate cyclase activity"/>
    <property type="evidence" value="ECO:0007669"/>
    <property type="project" value="UniProtKB-ARBA"/>
</dbReference>
<dbReference type="SMART" id="SM00240">
    <property type="entry name" value="FHA"/>
    <property type="match status" value="1"/>
</dbReference>
<dbReference type="GO" id="GO:0009190">
    <property type="term" value="P:cyclic nucleotide biosynthetic process"/>
    <property type="evidence" value="ECO:0007669"/>
    <property type="project" value="InterPro"/>
</dbReference>
<dbReference type="Gene3D" id="2.60.200.20">
    <property type="match status" value="1"/>
</dbReference>
<dbReference type="SUPFAM" id="SSF49879">
    <property type="entry name" value="SMAD/FHA domain"/>
    <property type="match status" value="1"/>
</dbReference>
<dbReference type="CDD" id="cd07302">
    <property type="entry name" value="CHD"/>
    <property type="match status" value="1"/>
</dbReference>
<dbReference type="Pfam" id="PF00498">
    <property type="entry name" value="FHA"/>
    <property type="match status" value="1"/>
</dbReference>
<dbReference type="Gene3D" id="3.30.70.1230">
    <property type="entry name" value="Nucleotide cyclase"/>
    <property type="match status" value="1"/>
</dbReference>
<evidence type="ECO:0000259" key="2">
    <source>
        <dbReference type="PROSITE" id="PS50006"/>
    </source>
</evidence>
<dbReference type="EMBL" id="LPWA01000079">
    <property type="protein sequence ID" value="KUM27663.1"/>
    <property type="molecule type" value="Genomic_DNA"/>
</dbReference>
<feature type="domain" description="FHA" evidence="2">
    <location>
        <begin position="255"/>
        <end position="299"/>
    </location>
</feature>
<dbReference type="PANTHER" id="PTHR43081:SF1">
    <property type="entry name" value="ADENYLATE CYCLASE, TERMINAL-DIFFERENTIATION SPECIFIC"/>
    <property type="match status" value="1"/>
</dbReference>
<dbReference type="PROSITE" id="PS50006">
    <property type="entry name" value="FHA_DOMAIN"/>
    <property type="match status" value="1"/>
</dbReference>
<comment type="caution">
    <text evidence="4">The sequence shown here is derived from an EMBL/GenBank/DDBJ whole genome shotgun (WGS) entry which is preliminary data.</text>
</comment>
<evidence type="ECO:0000259" key="3">
    <source>
        <dbReference type="PROSITE" id="PS50125"/>
    </source>
</evidence>
<dbReference type="OrthoDB" id="54411at2"/>
<accession>A0A117N4E6</accession>
<gene>
    <name evidence="4" type="ORF">AU467_16195</name>
</gene>
<dbReference type="GO" id="GO:0035556">
    <property type="term" value="P:intracellular signal transduction"/>
    <property type="evidence" value="ECO:0007669"/>
    <property type="project" value="InterPro"/>
</dbReference>
<dbReference type="Proteomes" id="UP000053176">
    <property type="component" value="Unassembled WGS sequence"/>
</dbReference>
<evidence type="ECO:0000313" key="5">
    <source>
        <dbReference type="Proteomes" id="UP000053176"/>
    </source>
</evidence>
<dbReference type="AlphaFoldDB" id="A0A117N4E6"/>
<proteinExistence type="predicted"/>
<dbReference type="SUPFAM" id="SSF55073">
    <property type="entry name" value="Nucleotide cyclase"/>
    <property type="match status" value="1"/>
</dbReference>
<dbReference type="PANTHER" id="PTHR43081">
    <property type="entry name" value="ADENYLATE CYCLASE, TERMINAL-DIFFERENTIATION SPECIFIC-RELATED"/>
    <property type="match status" value="1"/>
</dbReference>
<feature type="compositionally biased region" description="Basic and acidic residues" evidence="1">
    <location>
        <begin position="1"/>
        <end position="15"/>
    </location>
</feature>
<protein>
    <recommendedName>
        <fullName evidence="6">Adenylate/guanylate cyclase domain-containing protein</fullName>
    </recommendedName>
</protein>
<sequence length="368" mass="40195">MSESRRLSVQHDRAEATAPPPGAQVDRLKATLVCYIHCALGADTRSMDQETVLAAVLLADVVGSTTLYERIGDDAALQQVSDCLDAMREIVARHGGDFIYSKGDDVLSLFESAEAALKAVCQISSQLTKGPLRARIGLHFGAVIRARGAVFGDVVNVTARLSTTANPGEVLISQSFFEALSADSRSALRLLDKMAFKGKRELFDVYTLGSDDGAFSTHIASRGTIIDRRPAPLRQINLVIRYGDQLRSCRNNEFVTIGRSPECNIVVERPWVSRHHATFTISNGKARLIERSSSGTFVSMGPGQEVFVRREDILLLGSGVISPGLRPSLGDARFFTTKLSQTDPDGLASRDRHLSWGLTELDRRSHLR</sequence>
<dbReference type="SMART" id="SM00044">
    <property type="entry name" value="CYCc"/>
    <property type="match status" value="1"/>
</dbReference>
<organism evidence="4 5">
    <name type="scientific">Rhizobium loti</name>
    <name type="common">Mesorhizobium loti</name>
    <dbReference type="NCBI Taxonomy" id="381"/>
    <lineage>
        <taxon>Bacteria</taxon>
        <taxon>Pseudomonadati</taxon>
        <taxon>Pseudomonadota</taxon>
        <taxon>Alphaproteobacteria</taxon>
        <taxon>Hyphomicrobiales</taxon>
        <taxon>Phyllobacteriaceae</taxon>
        <taxon>Mesorhizobium</taxon>
    </lineage>
</organism>
<feature type="region of interest" description="Disordered" evidence="1">
    <location>
        <begin position="1"/>
        <end position="22"/>
    </location>
</feature>
<evidence type="ECO:0000256" key="1">
    <source>
        <dbReference type="SAM" id="MobiDB-lite"/>
    </source>
</evidence>
<dbReference type="InterPro" id="IPR008984">
    <property type="entry name" value="SMAD_FHA_dom_sf"/>
</dbReference>
<dbReference type="InterPro" id="IPR050697">
    <property type="entry name" value="Adenylyl/Guanylyl_Cyclase_3/4"/>
</dbReference>
<evidence type="ECO:0008006" key="6">
    <source>
        <dbReference type="Google" id="ProtNLM"/>
    </source>
</evidence>
<feature type="domain" description="Guanylate cyclase" evidence="3">
    <location>
        <begin position="55"/>
        <end position="162"/>
    </location>
</feature>
<dbReference type="CDD" id="cd00060">
    <property type="entry name" value="FHA"/>
    <property type="match status" value="1"/>
</dbReference>
<name>A0A117N4E6_RHILI</name>
<evidence type="ECO:0000313" key="4">
    <source>
        <dbReference type="EMBL" id="KUM27663.1"/>
    </source>
</evidence>
<dbReference type="PROSITE" id="PS50125">
    <property type="entry name" value="GUANYLATE_CYCLASE_2"/>
    <property type="match status" value="1"/>
</dbReference>
<reference evidence="4 5" key="1">
    <citation type="submission" date="2015-12" db="EMBL/GenBank/DDBJ databases">
        <title>Draft genome sequence of Mesorhizobium sp. UFLA 01-765, a multitolerant efficient symbiont and plant-growth promoting strain isolated from Zn-mining soil using Leucaena leucocephala as a trap plant.</title>
        <authorList>
            <person name="Rangel W.M."/>
            <person name="Thijs S."/>
            <person name="Longatti S.M."/>
            <person name="Moreira F.M."/>
            <person name="Weyens N."/>
            <person name="Vangronsveld J."/>
            <person name="Van Hamme J.D."/>
            <person name="Bottos E.M."/>
            <person name="Rineau F."/>
        </authorList>
    </citation>
    <scope>NUCLEOTIDE SEQUENCE [LARGE SCALE GENOMIC DNA]</scope>
    <source>
        <strain evidence="4 5">UFLA 01-765</strain>
    </source>
</reference>
<dbReference type="InterPro" id="IPR029787">
    <property type="entry name" value="Nucleotide_cyclase"/>
</dbReference>
<dbReference type="InterPro" id="IPR001054">
    <property type="entry name" value="A/G_cyclase"/>
</dbReference>